<reference evidence="1" key="1">
    <citation type="submission" date="2014-11" db="EMBL/GenBank/DDBJ databases">
        <authorList>
            <person name="Amaro Gonzalez C."/>
        </authorList>
    </citation>
    <scope>NUCLEOTIDE SEQUENCE</scope>
</reference>
<organism evidence="1">
    <name type="scientific">Anguilla anguilla</name>
    <name type="common">European freshwater eel</name>
    <name type="synonym">Muraena anguilla</name>
    <dbReference type="NCBI Taxonomy" id="7936"/>
    <lineage>
        <taxon>Eukaryota</taxon>
        <taxon>Metazoa</taxon>
        <taxon>Chordata</taxon>
        <taxon>Craniata</taxon>
        <taxon>Vertebrata</taxon>
        <taxon>Euteleostomi</taxon>
        <taxon>Actinopterygii</taxon>
        <taxon>Neopterygii</taxon>
        <taxon>Teleostei</taxon>
        <taxon>Anguilliformes</taxon>
        <taxon>Anguillidae</taxon>
        <taxon>Anguilla</taxon>
    </lineage>
</organism>
<reference evidence="1" key="2">
    <citation type="journal article" date="2015" name="Fish Shellfish Immunol.">
        <title>Early steps in the European eel (Anguilla anguilla)-Vibrio vulnificus interaction in the gills: Role of the RtxA13 toxin.</title>
        <authorList>
            <person name="Callol A."/>
            <person name="Pajuelo D."/>
            <person name="Ebbesson L."/>
            <person name="Teles M."/>
            <person name="MacKenzie S."/>
            <person name="Amaro C."/>
        </authorList>
    </citation>
    <scope>NUCLEOTIDE SEQUENCE</scope>
</reference>
<name>A0A0E9QWP7_ANGAN</name>
<proteinExistence type="predicted"/>
<accession>A0A0E9QWP7</accession>
<dbReference type="AlphaFoldDB" id="A0A0E9QWP7"/>
<evidence type="ECO:0000313" key="1">
    <source>
        <dbReference type="EMBL" id="JAH21249.1"/>
    </source>
</evidence>
<protein>
    <submittedName>
        <fullName evidence="1">Uncharacterized protein</fullName>
    </submittedName>
</protein>
<sequence>MEANHLISSLRYTGNEQVSLSRRGGDLEHLLMQNKHTRFWN</sequence>
<dbReference type="EMBL" id="GBXM01087328">
    <property type="protein sequence ID" value="JAH21249.1"/>
    <property type="molecule type" value="Transcribed_RNA"/>
</dbReference>